<dbReference type="InterPro" id="IPR006311">
    <property type="entry name" value="TAT_signal"/>
</dbReference>
<keyword evidence="5" id="KW-1185">Reference proteome</keyword>
<dbReference type="InterPro" id="IPR019546">
    <property type="entry name" value="TAT_signal_bac_arc"/>
</dbReference>
<sequence precursor="true">MAQNRLTNGCPHPSVISRRQFLKTSALLAAGATALQGLACAGSSASPFRLPPPGFSGIEHIVVVMMENRSFDHYLGWLPDADGRQAGLSYPDRDGNLQPTHALSPDDHGCNHPTLDQSYRGGRIKHEHGACNGWLLTGNNDAYALGYYRQRDLAFLGQAAPAWTVCDRYFAPIMAETYPNRIYQHAAQTDRLSDTPEPCSLPTIWDRLAEHDLKGRYYFSDVPFLALWGSKYLSITRTFNRFLEDCAGGALPQVSLVDPRLLGESLDVSGRGNPHTDVHSGEVFLNTVYNAVTTSPNWASTVLIVNFDEGGGFFDHVSPPPAPIPEADKTAGNQDGLRGFRVPALVIAPWSRRGGIAHGVYDHTSILKMIEWRWHLAPLTARDATANNIAEVLDFSRASMIAPRFNVPNASSIASGSTPSAISSSNRWRQLALSAKHSGFPKS</sequence>
<dbReference type="PROSITE" id="PS51318">
    <property type="entry name" value="TAT"/>
    <property type="match status" value="1"/>
</dbReference>
<dbReference type="EC" id="3.1.4.3" evidence="2"/>
<comment type="similarity">
    <text evidence="1">Belongs to the bacterial phospholipase C family.</text>
</comment>
<dbReference type="OrthoDB" id="980947at2"/>
<evidence type="ECO:0000256" key="3">
    <source>
        <dbReference type="ARBA" id="ARBA00022801"/>
    </source>
</evidence>
<dbReference type="InterPro" id="IPR017850">
    <property type="entry name" value="Alkaline_phosphatase_core_sf"/>
</dbReference>
<evidence type="ECO:0000313" key="5">
    <source>
        <dbReference type="Proteomes" id="UP000003688"/>
    </source>
</evidence>
<dbReference type="CDD" id="cd16013">
    <property type="entry name" value="AcpA"/>
    <property type="match status" value="1"/>
</dbReference>
<dbReference type="InterPro" id="IPR007312">
    <property type="entry name" value="Phosphoesterase"/>
</dbReference>
<evidence type="ECO:0000256" key="2">
    <source>
        <dbReference type="ARBA" id="ARBA00012018"/>
    </source>
</evidence>
<comment type="caution">
    <text evidence="4">The sequence shown here is derived from an EMBL/GenBank/DDBJ whole genome shotgun (WGS) entry which is preliminary data.</text>
</comment>
<dbReference type="PANTHER" id="PTHR31956:SF1">
    <property type="entry name" value="NON-SPECIFIC PHOSPHOLIPASE C1"/>
    <property type="match status" value="1"/>
</dbReference>
<dbReference type="Proteomes" id="UP000003688">
    <property type="component" value="Unassembled WGS sequence"/>
</dbReference>
<proteinExistence type="inferred from homology"/>
<dbReference type="Pfam" id="PF04185">
    <property type="entry name" value="Phosphoesterase"/>
    <property type="match status" value="1"/>
</dbReference>
<reference evidence="4 5" key="1">
    <citation type="journal article" date="2011" name="J. Bacteriol.">
        <title>Genome sequence of 'Pedosphaera parvula' Ellin514, an aerobic Verrucomicrobial isolate from pasture soil.</title>
        <authorList>
            <person name="Kant R."/>
            <person name="van Passel M.W."/>
            <person name="Sangwan P."/>
            <person name="Palva A."/>
            <person name="Lucas S."/>
            <person name="Copeland A."/>
            <person name="Lapidus A."/>
            <person name="Glavina Del Rio T."/>
            <person name="Dalin E."/>
            <person name="Tice H."/>
            <person name="Bruce D."/>
            <person name="Goodwin L."/>
            <person name="Pitluck S."/>
            <person name="Chertkov O."/>
            <person name="Larimer F.W."/>
            <person name="Land M.L."/>
            <person name="Hauser L."/>
            <person name="Brettin T.S."/>
            <person name="Detter J.C."/>
            <person name="Han S."/>
            <person name="de Vos W.M."/>
            <person name="Janssen P.H."/>
            <person name="Smidt H."/>
        </authorList>
    </citation>
    <scope>NUCLEOTIDE SEQUENCE [LARGE SCALE GENOMIC DNA]</scope>
    <source>
        <strain evidence="4 5">Ellin514</strain>
    </source>
</reference>
<dbReference type="Gene3D" id="3.40.720.10">
    <property type="entry name" value="Alkaline Phosphatase, subunit A"/>
    <property type="match status" value="2"/>
</dbReference>
<evidence type="ECO:0000313" key="4">
    <source>
        <dbReference type="EMBL" id="EEF58693.1"/>
    </source>
</evidence>
<accession>B9XN31</accession>
<dbReference type="GO" id="GO:0034480">
    <property type="term" value="F:phosphatidylcholine phospholipase C activity"/>
    <property type="evidence" value="ECO:0007669"/>
    <property type="project" value="UniProtKB-EC"/>
</dbReference>
<gene>
    <name evidence="4" type="ORF">Cflav_PD1789</name>
</gene>
<evidence type="ECO:0000256" key="1">
    <source>
        <dbReference type="ARBA" id="ARBA00009717"/>
    </source>
</evidence>
<name>B9XN31_PEDPL</name>
<protein>
    <recommendedName>
        <fullName evidence="2">phospholipase C</fullName>
        <ecNumber evidence="2">3.1.4.3</ecNumber>
    </recommendedName>
</protein>
<dbReference type="RefSeq" id="WP_007417220.1">
    <property type="nucleotide sequence ID" value="NZ_ABOX02000038.1"/>
</dbReference>
<organism evidence="4 5">
    <name type="scientific">Pedosphaera parvula (strain Ellin514)</name>
    <dbReference type="NCBI Taxonomy" id="320771"/>
    <lineage>
        <taxon>Bacteria</taxon>
        <taxon>Pseudomonadati</taxon>
        <taxon>Verrucomicrobiota</taxon>
        <taxon>Pedosphaerae</taxon>
        <taxon>Pedosphaerales</taxon>
        <taxon>Pedosphaeraceae</taxon>
        <taxon>Pedosphaera</taxon>
    </lineage>
</organism>
<keyword evidence="3" id="KW-0378">Hydrolase</keyword>
<dbReference type="AlphaFoldDB" id="B9XN31"/>
<dbReference type="Pfam" id="PF10518">
    <property type="entry name" value="TAT_signal"/>
    <property type="match status" value="1"/>
</dbReference>
<dbReference type="PANTHER" id="PTHR31956">
    <property type="entry name" value="NON-SPECIFIC PHOSPHOLIPASE C4-RELATED"/>
    <property type="match status" value="1"/>
</dbReference>
<dbReference type="STRING" id="320771.Cflav_PD1789"/>
<dbReference type="EMBL" id="ABOX02000038">
    <property type="protein sequence ID" value="EEF58693.1"/>
    <property type="molecule type" value="Genomic_DNA"/>
</dbReference>